<dbReference type="Proteomes" id="UP000727490">
    <property type="component" value="Unassembled WGS sequence"/>
</dbReference>
<evidence type="ECO:0000313" key="3">
    <source>
        <dbReference type="Proteomes" id="UP000727490"/>
    </source>
</evidence>
<dbReference type="EMBL" id="RPHB01000006">
    <property type="protein sequence ID" value="MBW3468951.1"/>
    <property type="molecule type" value="Genomic_DNA"/>
</dbReference>
<dbReference type="RefSeq" id="WP_219291086.1">
    <property type="nucleotide sequence ID" value="NZ_RPHB01000006.1"/>
</dbReference>
<feature type="chain" id="PRO_5037743489" description="Outer membrane protein beta-barrel domain-containing protein" evidence="1">
    <location>
        <begin position="23"/>
        <end position="236"/>
    </location>
</feature>
<reference evidence="2 3" key="1">
    <citation type="journal article" date="2020" name="Syst. Appl. Microbiol.">
        <title>Arthrospiribacter ruber gen. nov., sp. nov., a novel bacterium isolated from Arthrospira cultures.</title>
        <authorList>
            <person name="Waleron M."/>
            <person name="Misztak A."/>
            <person name="Waleron M.M."/>
            <person name="Furmaniak M."/>
            <person name="Mrozik A."/>
            <person name="Waleron K."/>
        </authorList>
    </citation>
    <scope>NUCLEOTIDE SEQUENCE [LARGE SCALE GENOMIC DNA]</scope>
    <source>
        <strain evidence="2 3">DPMB0001</strain>
    </source>
</reference>
<sequence>MFKTTSTLCLSFLLFFPVFLNAQNWGLGFEAGVGLPTGNLKEASSGTVFPELSTSLIYEFWNLPIDLGLSVGYGMYGTKLEKRTDLYRGFSDELRLRRNNNLLSIMGMFRYLPEVDWKLKPFIELQGGTNYLYTRYKIRESRFEEPIEEDRDLANWIGAFRLGGGLKIPFKTPDDGFFQLKIMYQDTRRVEFLLKEGTKFDPEPQGGGSFSYQPVRSVLTWIQPSIGVVLYMDVYE</sequence>
<accession>A0A951MG90</accession>
<evidence type="ECO:0008006" key="4">
    <source>
        <dbReference type="Google" id="ProtNLM"/>
    </source>
</evidence>
<dbReference type="AlphaFoldDB" id="A0A951MG90"/>
<keyword evidence="1" id="KW-0732">Signal</keyword>
<gene>
    <name evidence="2" type="ORF">EGN73_14200</name>
</gene>
<proteinExistence type="predicted"/>
<comment type="caution">
    <text evidence="2">The sequence shown here is derived from an EMBL/GenBank/DDBJ whole genome shotgun (WGS) entry which is preliminary data.</text>
</comment>
<organism evidence="2 3">
    <name type="scientific">Arthrospiribacter ruber</name>
    <dbReference type="NCBI Taxonomy" id="2487934"/>
    <lineage>
        <taxon>Bacteria</taxon>
        <taxon>Pseudomonadati</taxon>
        <taxon>Bacteroidota</taxon>
        <taxon>Cytophagia</taxon>
        <taxon>Cytophagales</taxon>
        <taxon>Cyclobacteriaceae</taxon>
        <taxon>Arthrospiribacter</taxon>
    </lineage>
</organism>
<protein>
    <recommendedName>
        <fullName evidence="4">Outer membrane protein beta-barrel domain-containing protein</fullName>
    </recommendedName>
</protein>
<evidence type="ECO:0000313" key="2">
    <source>
        <dbReference type="EMBL" id="MBW3468951.1"/>
    </source>
</evidence>
<feature type="signal peptide" evidence="1">
    <location>
        <begin position="1"/>
        <end position="22"/>
    </location>
</feature>
<name>A0A951MG90_9BACT</name>
<keyword evidence="3" id="KW-1185">Reference proteome</keyword>
<evidence type="ECO:0000256" key="1">
    <source>
        <dbReference type="SAM" id="SignalP"/>
    </source>
</evidence>